<dbReference type="InterPro" id="IPR045054">
    <property type="entry name" value="P4HA-like"/>
</dbReference>
<dbReference type="Pfam" id="PF13640">
    <property type="entry name" value="2OG-FeII_Oxy_3"/>
    <property type="match status" value="1"/>
</dbReference>
<proteinExistence type="inferred from homology"/>
<comment type="similarity">
    <text evidence="3">Belongs to the P4HA family.</text>
</comment>
<evidence type="ECO:0000313" key="17">
    <source>
        <dbReference type="Proteomes" id="UP000823388"/>
    </source>
</evidence>
<dbReference type="GO" id="GO:0005506">
    <property type="term" value="F:iron ion binding"/>
    <property type="evidence" value="ECO:0007669"/>
    <property type="project" value="InterPro"/>
</dbReference>
<evidence type="ECO:0000256" key="13">
    <source>
        <dbReference type="ARBA" id="ARBA00023180"/>
    </source>
</evidence>
<name>A0A8T0UGR4_PANVG</name>
<keyword evidence="13" id="KW-0325">Glycoprotein</keyword>
<comment type="cofactor">
    <cofactor evidence="1">
        <name>L-ascorbate</name>
        <dbReference type="ChEBI" id="CHEBI:38290"/>
    </cofactor>
</comment>
<dbReference type="PANTHER" id="PTHR10869">
    <property type="entry name" value="PROLYL 4-HYDROXYLASE ALPHA SUBUNIT"/>
    <property type="match status" value="1"/>
</dbReference>
<sequence>MPGGGRGEPWTEELSSEPRASLFHNFLSKEECDHLISQAKPHMTKSVVADSVTGETMESSARTSSGAFFHRGGDKVIRRIEKRIADCTSIPVENGEGLQVLHYQVGQKFDPHFDTSEDGYIAKNGGPRQATFLMYLSDVGDGGETVFPSAKAKRRSLLFPLKLFAKKGISVKPKMGDALLFWNIKPDGSLDPKSLHGANPVVKGNKWSATKWMHVHEYKEGI</sequence>
<evidence type="ECO:0000256" key="8">
    <source>
        <dbReference type="ARBA" id="ARBA00022968"/>
    </source>
</evidence>
<dbReference type="PROSITE" id="PS51471">
    <property type="entry name" value="FE2OG_OXY"/>
    <property type="match status" value="1"/>
</dbReference>
<dbReference type="GO" id="GO:0004656">
    <property type="term" value="F:procollagen-proline 4-dioxygenase activity"/>
    <property type="evidence" value="ECO:0007669"/>
    <property type="project" value="UniProtKB-EC"/>
</dbReference>
<evidence type="ECO:0000256" key="5">
    <source>
        <dbReference type="ARBA" id="ARBA00022692"/>
    </source>
</evidence>
<evidence type="ECO:0000256" key="2">
    <source>
        <dbReference type="ARBA" id="ARBA00004648"/>
    </source>
</evidence>
<dbReference type="InterPro" id="IPR006620">
    <property type="entry name" value="Pro_4_hyd_alph"/>
</dbReference>
<dbReference type="InterPro" id="IPR005123">
    <property type="entry name" value="Oxoglu/Fe-dep_dioxygenase_dom"/>
</dbReference>
<dbReference type="FunFam" id="2.60.120.620:FF:000002">
    <property type="entry name" value="Prolyl 4-hydroxylase 4"/>
    <property type="match status" value="1"/>
</dbReference>
<comment type="subcellular location">
    <subcellularLocation>
        <location evidence="2">Endoplasmic reticulum membrane</location>
        <topology evidence="2">Single-pass type II membrane protein</topology>
    </subcellularLocation>
</comment>
<evidence type="ECO:0000256" key="10">
    <source>
        <dbReference type="ARBA" id="ARBA00023002"/>
    </source>
</evidence>
<dbReference type="AlphaFoldDB" id="A0A8T0UGR4"/>
<dbReference type="Proteomes" id="UP000823388">
    <property type="component" value="Chromosome 3N"/>
</dbReference>
<dbReference type="PANTHER" id="PTHR10869:SF243">
    <property type="entry name" value="OS10G0497800 PROTEIN"/>
    <property type="match status" value="1"/>
</dbReference>
<keyword evidence="8" id="KW-0735">Signal-anchor</keyword>
<keyword evidence="12" id="KW-0472">Membrane</keyword>
<evidence type="ECO:0000256" key="9">
    <source>
        <dbReference type="ARBA" id="ARBA00022989"/>
    </source>
</evidence>
<keyword evidence="5" id="KW-0812">Transmembrane</keyword>
<dbReference type="GO" id="GO:0031418">
    <property type="term" value="F:L-ascorbic acid binding"/>
    <property type="evidence" value="ECO:0007669"/>
    <property type="project" value="InterPro"/>
</dbReference>
<evidence type="ECO:0000256" key="11">
    <source>
        <dbReference type="ARBA" id="ARBA00023004"/>
    </source>
</evidence>
<keyword evidence="7" id="KW-0223">Dioxygenase</keyword>
<keyword evidence="11" id="KW-0408">Iron</keyword>
<reference evidence="16 17" key="1">
    <citation type="submission" date="2020-05" db="EMBL/GenBank/DDBJ databases">
        <title>WGS assembly of Panicum virgatum.</title>
        <authorList>
            <person name="Lovell J.T."/>
            <person name="Jenkins J."/>
            <person name="Shu S."/>
            <person name="Juenger T.E."/>
            <person name="Schmutz J."/>
        </authorList>
    </citation>
    <scope>NUCLEOTIDE SEQUENCE [LARGE SCALE GENOMIC DNA]</scope>
    <source>
        <strain evidence="17">cv. AP13</strain>
    </source>
</reference>
<evidence type="ECO:0000256" key="7">
    <source>
        <dbReference type="ARBA" id="ARBA00022964"/>
    </source>
</evidence>
<keyword evidence="9" id="KW-1133">Transmembrane helix</keyword>
<dbReference type="Gene3D" id="2.60.120.620">
    <property type="entry name" value="q2cbj1_9rhob like domain"/>
    <property type="match status" value="1"/>
</dbReference>
<feature type="domain" description="Fe2OG dioxygenase" evidence="15">
    <location>
        <begin position="94"/>
        <end position="215"/>
    </location>
</feature>
<protein>
    <recommendedName>
        <fullName evidence="4">procollagen-proline 4-dioxygenase</fullName>
        <ecNumber evidence="4">1.14.11.2</ecNumber>
    </recommendedName>
</protein>
<evidence type="ECO:0000313" key="16">
    <source>
        <dbReference type="EMBL" id="KAG2621175.1"/>
    </source>
</evidence>
<evidence type="ECO:0000256" key="14">
    <source>
        <dbReference type="ARBA" id="ARBA00049169"/>
    </source>
</evidence>
<evidence type="ECO:0000256" key="3">
    <source>
        <dbReference type="ARBA" id="ARBA00006511"/>
    </source>
</evidence>
<dbReference type="EC" id="1.14.11.2" evidence="4"/>
<keyword evidence="10" id="KW-0560">Oxidoreductase</keyword>
<comment type="catalytic activity">
    <reaction evidence="14">
        <text>L-prolyl-[collagen] + 2-oxoglutarate + O2 = trans-4-hydroxy-L-prolyl-[collagen] + succinate + CO2</text>
        <dbReference type="Rhea" id="RHEA:18945"/>
        <dbReference type="Rhea" id="RHEA-COMP:11676"/>
        <dbReference type="Rhea" id="RHEA-COMP:11680"/>
        <dbReference type="ChEBI" id="CHEBI:15379"/>
        <dbReference type="ChEBI" id="CHEBI:16526"/>
        <dbReference type="ChEBI" id="CHEBI:16810"/>
        <dbReference type="ChEBI" id="CHEBI:30031"/>
        <dbReference type="ChEBI" id="CHEBI:50342"/>
        <dbReference type="ChEBI" id="CHEBI:61965"/>
        <dbReference type="EC" id="1.14.11.2"/>
    </reaction>
</comment>
<evidence type="ECO:0000256" key="1">
    <source>
        <dbReference type="ARBA" id="ARBA00001961"/>
    </source>
</evidence>
<dbReference type="InterPro" id="IPR044862">
    <property type="entry name" value="Pro_4_hyd_alph_FE2OG_OXY"/>
</dbReference>
<organism evidence="16 17">
    <name type="scientific">Panicum virgatum</name>
    <name type="common">Blackwell switchgrass</name>
    <dbReference type="NCBI Taxonomy" id="38727"/>
    <lineage>
        <taxon>Eukaryota</taxon>
        <taxon>Viridiplantae</taxon>
        <taxon>Streptophyta</taxon>
        <taxon>Embryophyta</taxon>
        <taxon>Tracheophyta</taxon>
        <taxon>Spermatophyta</taxon>
        <taxon>Magnoliopsida</taxon>
        <taxon>Liliopsida</taxon>
        <taxon>Poales</taxon>
        <taxon>Poaceae</taxon>
        <taxon>PACMAD clade</taxon>
        <taxon>Panicoideae</taxon>
        <taxon>Panicodae</taxon>
        <taxon>Paniceae</taxon>
        <taxon>Panicinae</taxon>
        <taxon>Panicum</taxon>
        <taxon>Panicum sect. Hiantes</taxon>
    </lineage>
</organism>
<dbReference type="GO" id="GO:0005789">
    <property type="term" value="C:endoplasmic reticulum membrane"/>
    <property type="evidence" value="ECO:0007669"/>
    <property type="project" value="UniProtKB-SubCell"/>
</dbReference>
<comment type="caution">
    <text evidence="16">The sequence shown here is derived from an EMBL/GenBank/DDBJ whole genome shotgun (WGS) entry which is preliminary data.</text>
</comment>
<dbReference type="SMART" id="SM00702">
    <property type="entry name" value="P4Hc"/>
    <property type="match status" value="1"/>
</dbReference>
<evidence type="ECO:0000256" key="6">
    <source>
        <dbReference type="ARBA" id="ARBA00022723"/>
    </source>
</evidence>
<dbReference type="EMBL" id="CM029042">
    <property type="protein sequence ID" value="KAG2621175.1"/>
    <property type="molecule type" value="Genomic_DNA"/>
</dbReference>
<gene>
    <name evidence="16" type="ORF">PVAP13_3NG190100</name>
</gene>
<evidence type="ECO:0000259" key="15">
    <source>
        <dbReference type="PROSITE" id="PS51471"/>
    </source>
</evidence>
<keyword evidence="17" id="KW-1185">Reference proteome</keyword>
<evidence type="ECO:0000256" key="12">
    <source>
        <dbReference type="ARBA" id="ARBA00023136"/>
    </source>
</evidence>
<keyword evidence="6" id="KW-0479">Metal-binding</keyword>
<evidence type="ECO:0000256" key="4">
    <source>
        <dbReference type="ARBA" id="ARBA00012269"/>
    </source>
</evidence>
<accession>A0A8T0UGR4</accession>